<feature type="region of interest" description="Disordered" evidence="4">
    <location>
        <begin position="116"/>
        <end position="143"/>
    </location>
</feature>
<dbReference type="PROSITE" id="PS00678">
    <property type="entry name" value="WD_REPEATS_1"/>
    <property type="match status" value="1"/>
</dbReference>
<dbReference type="EMBL" id="BPLR01020743">
    <property type="protein sequence ID" value="GIX82075.1"/>
    <property type="molecule type" value="Genomic_DNA"/>
</dbReference>
<evidence type="ECO:0000313" key="6">
    <source>
        <dbReference type="Proteomes" id="UP001054945"/>
    </source>
</evidence>
<comment type="caution">
    <text evidence="5">The sequence shown here is derived from an EMBL/GenBank/DDBJ whole genome shotgun (WGS) entry which is preliminary data.</text>
</comment>
<dbReference type="SUPFAM" id="SSF50978">
    <property type="entry name" value="WD40 repeat-like"/>
    <property type="match status" value="1"/>
</dbReference>
<accession>A0AAV4NBB6</accession>
<dbReference type="PANTHER" id="PTHR44566:SF1">
    <property type="entry name" value="WD REPEAT-CONTAINING PROTEIN 25"/>
    <property type="match status" value="1"/>
</dbReference>
<dbReference type="InterPro" id="IPR053053">
    <property type="entry name" value="WD_repeat_protein"/>
</dbReference>
<dbReference type="PANTHER" id="PTHR44566">
    <property type="entry name" value="TRANSDUCIN/WD40 REPEAT-LIKE SUPERFAMILY PROTEIN"/>
    <property type="match status" value="1"/>
</dbReference>
<keyword evidence="1 3" id="KW-0853">WD repeat</keyword>
<gene>
    <name evidence="5" type="primary">WDR25</name>
    <name evidence="5" type="ORF">CEXT_552781</name>
</gene>
<evidence type="ECO:0000256" key="1">
    <source>
        <dbReference type="ARBA" id="ARBA00022574"/>
    </source>
</evidence>
<keyword evidence="2" id="KW-0677">Repeat</keyword>
<sequence>MTDVRAIKLAVLANQVKKTQMQSILFLKKKWISFKGKKSEKEIECICLDDSDSDVKEEPSGVQSQKEISISSQNKKEISKKIDYFNLESSDTDDNEQENIQNSVDDLLTSASILNDVESGPSKPIQEPYLASSPSCSNDTSTGIKRSFSSLSSTIDQNNDTDRTDDILSLTTDHNNFSSENIDCKRRKNSQSEENSQSIEILDLDATDNNEPDRRLQMYRDDKRICNVLENKVSRIPWKISQIIPAHESAVSSLSWCPLPYSHLLLSSSNDSMIKIWDIYSENVPIQSFKLEKAVRAASWSKSGEQVLAGGFDKKLHVIDALSGVKHNIYDIYNYVSCIAIHPEFEEVFLCGTKNAVLAFDLKINSNLPVRIFGSNCEEVLDIAFLNEKEFACTTSLVSRDSSDRTIMVWDFSTGAILSNQIFLERYTCPSLKVNPYDSTFVAQTNGNYIAKFSTQRPYKMKNVRYQDHMVSGFGIECDISPDGQFLASGDALGDVYFYDYASTATVTKETVKKNIAVNRLKWHPVLCSTIATATWDGHIQIWK</sequence>
<evidence type="ECO:0000256" key="4">
    <source>
        <dbReference type="SAM" id="MobiDB-lite"/>
    </source>
</evidence>
<dbReference type="Gene3D" id="2.130.10.10">
    <property type="entry name" value="YVTN repeat-like/Quinoprotein amine dehydrogenase"/>
    <property type="match status" value="1"/>
</dbReference>
<protein>
    <submittedName>
        <fullName evidence="5">WD repeat-containing protein 25</fullName>
    </submittedName>
</protein>
<dbReference type="InterPro" id="IPR019775">
    <property type="entry name" value="WD40_repeat_CS"/>
</dbReference>
<dbReference type="PROSITE" id="PS50082">
    <property type="entry name" value="WD_REPEATS_2"/>
    <property type="match status" value="1"/>
</dbReference>
<dbReference type="AlphaFoldDB" id="A0AAV4NBB6"/>
<dbReference type="SMART" id="SM00320">
    <property type="entry name" value="WD40"/>
    <property type="match status" value="6"/>
</dbReference>
<dbReference type="InterPro" id="IPR036322">
    <property type="entry name" value="WD40_repeat_dom_sf"/>
</dbReference>
<keyword evidence="6" id="KW-1185">Reference proteome</keyword>
<proteinExistence type="predicted"/>
<dbReference type="InterPro" id="IPR015943">
    <property type="entry name" value="WD40/YVTN_repeat-like_dom_sf"/>
</dbReference>
<feature type="compositionally biased region" description="Polar residues" evidence="4">
    <location>
        <begin position="132"/>
        <end position="143"/>
    </location>
</feature>
<evidence type="ECO:0000313" key="5">
    <source>
        <dbReference type="EMBL" id="GIX82075.1"/>
    </source>
</evidence>
<dbReference type="InterPro" id="IPR001680">
    <property type="entry name" value="WD40_rpt"/>
</dbReference>
<evidence type="ECO:0000256" key="3">
    <source>
        <dbReference type="PROSITE-ProRule" id="PRU00221"/>
    </source>
</evidence>
<reference evidence="5 6" key="1">
    <citation type="submission" date="2021-06" db="EMBL/GenBank/DDBJ databases">
        <title>Caerostris extrusa draft genome.</title>
        <authorList>
            <person name="Kono N."/>
            <person name="Arakawa K."/>
        </authorList>
    </citation>
    <scope>NUCLEOTIDE SEQUENCE [LARGE SCALE GENOMIC DNA]</scope>
</reference>
<organism evidence="5 6">
    <name type="scientific">Caerostris extrusa</name>
    <name type="common">Bark spider</name>
    <name type="synonym">Caerostris bankana</name>
    <dbReference type="NCBI Taxonomy" id="172846"/>
    <lineage>
        <taxon>Eukaryota</taxon>
        <taxon>Metazoa</taxon>
        <taxon>Ecdysozoa</taxon>
        <taxon>Arthropoda</taxon>
        <taxon>Chelicerata</taxon>
        <taxon>Arachnida</taxon>
        <taxon>Araneae</taxon>
        <taxon>Araneomorphae</taxon>
        <taxon>Entelegynae</taxon>
        <taxon>Araneoidea</taxon>
        <taxon>Araneidae</taxon>
        <taxon>Caerostris</taxon>
    </lineage>
</organism>
<feature type="repeat" description="WD" evidence="3">
    <location>
        <begin position="244"/>
        <end position="287"/>
    </location>
</feature>
<dbReference type="Proteomes" id="UP001054945">
    <property type="component" value="Unassembled WGS sequence"/>
</dbReference>
<evidence type="ECO:0000256" key="2">
    <source>
        <dbReference type="ARBA" id="ARBA00022737"/>
    </source>
</evidence>
<name>A0AAV4NBB6_CAEEX</name>
<dbReference type="Pfam" id="PF00400">
    <property type="entry name" value="WD40"/>
    <property type="match status" value="2"/>
</dbReference>
<dbReference type="PROSITE" id="PS50294">
    <property type="entry name" value="WD_REPEATS_REGION"/>
    <property type="match status" value="1"/>
</dbReference>